<dbReference type="CDD" id="cd00082">
    <property type="entry name" value="HisKA"/>
    <property type="match status" value="1"/>
</dbReference>
<dbReference type="Gene3D" id="3.30.565.10">
    <property type="entry name" value="Histidine kinase-like ATPase, C-terminal domain"/>
    <property type="match status" value="1"/>
</dbReference>
<evidence type="ECO:0000256" key="1">
    <source>
        <dbReference type="ARBA" id="ARBA00000085"/>
    </source>
</evidence>
<feature type="domain" description="Histidine kinase" evidence="5">
    <location>
        <begin position="249"/>
        <end position="475"/>
    </location>
</feature>
<dbReference type="InterPro" id="IPR003594">
    <property type="entry name" value="HATPase_dom"/>
</dbReference>
<comment type="caution">
    <text evidence="6">The sequence shown here is derived from an EMBL/GenBank/DDBJ whole genome shotgun (WGS) entry which is preliminary data.</text>
</comment>
<dbReference type="PROSITE" id="PS50109">
    <property type="entry name" value="HIS_KIN"/>
    <property type="match status" value="1"/>
</dbReference>
<evidence type="ECO:0000256" key="4">
    <source>
        <dbReference type="SAM" id="Phobius"/>
    </source>
</evidence>
<dbReference type="PANTHER" id="PTHR43547:SF2">
    <property type="entry name" value="HYBRID SIGNAL TRANSDUCTION HISTIDINE KINASE C"/>
    <property type="match status" value="1"/>
</dbReference>
<dbReference type="SUPFAM" id="SSF47384">
    <property type="entry name" value="Homodimeric domain of signal transducing histidine kinase"/>
    <property type="match status" value="1"/>
</dbReference>
<keyword evidence="3" id="KW-0597">Phosphoprotein</keyword>
<dbReference type="InterPro" id="IPR003661">
    <property type="entry name" value="HisK_dim/P_dom"/>
</dbReference>
<gene>
    <name evidence="6" type="ORF">COT34_00885</name>
</gene>
<dbReference type="Pfam" id="PF01590">
    <property type="entry name" value="GAF"/>
    <property type="match status" value="1"/>
</dbReference>
<dbReference type="Gene3D" id="3.30.450.40">
    <property type="match status" value="1"/>
</dbReference>
<evidence type="ECO:0000256" key="3">
    <source>
        <dbReference type="ARBA" id="ARBA00022553"/>
    </source>
</evidence>
<dbReference type="InterPro" id="IPR004358">
    <property type="entry name" value="Sig_transdc_His_kin-like_C"/>
</dbReference>
<dbReference type="SUPFAM" id="SSF55781">
    <property type="entry name" value="GAF domain-like"/>
    <property type="match status" value="1"/>
</dbReference>
<keyword evidence="4" id="KW-0812">Transmembrane</keyword>
<dbReference type="EC" id="2.7.13.3" evidence="2"/>
<comment type="catalytic activity">
    <reaction evidence="1">
        <text>ATP + protein L-histidine = ADP + protein N-phospho-L-histidine.</text>
        <dbReference type="EC" id="2.7.13.3"/>
    </reaction>
</comment>
<dbReference type="SUPFAM" id="SSF55874">
    <property type="entry name" value="ATPase domain of HSP90 chaperone/DNA topoisomerase II/histidine kinase"/>
    <property type="match status" value="1"/>
</dbReference>
<dbReference type="SMART" id="SM00387">
    <property type="entry name" value="HATPase_c"/>
    <property type="match status" value="1"/>
</dbReference>
<feature type="transmembrane region" description="Helical" evidence="4">
    <location>
        <begin position="12"/>
        <end position="34"/>
    </location>
</feature>
<dbReference type="AlphaFoldDB" id="A0A2M6T195"/>
<dbReference type="Pfam" id="PF00512">
    <property type="entry name" value="HisKA"/>
    <property type="match status" value="1"/>
</dbReference>
<dbReference type="Pfam" id="PF02518">
    <property type="entry name" value="HATPase_c"/>
    <property type="match status" value="1"/>
</dbReference>
<evidence type="ECO:0000313" key="7">
    <source>
        <dbReference type="Proteomes" id="UP000229390"/>
    </source>
</evidence>
<name>A0A2M6T195_9BACT</name>
<protein>
    <recommendedName>
        <fullName evidence="2">histidine kinase</fullName>
        <ecNumber evidence="2">2.7.13.3</ecNumber>
    </recommendedName>
</protein>
<evidence type="ECO:0000313" key="6">
    <source>
        <dbReference type="EMBL" id="PIS38973.1"/>
    </source>
</evidence>
<dbReference type="PRINTS" id="PR00344">
    <property type="entry name" value="BCTRLSENSOR"/>
</dbReference>
<sequence>WLNSLLAAPLGLLSLLPLLAVVSVLLFLVCFKLFEKIASRWFYYTFYSYQQVLSDLGKQIIQVLDLTKLSSLAVETLQTTMKLDRAVILLRETDGRFVILKNIGFKEENGISLVRDSFLTEYLQKTQKPLVFEELALAERDAVSEQEKVNLHKLQDNMQRIEANVCLPLFAGQDIIGIIVLGKKISGDAFSKEDLELLMALSSQLSVALQNSRLYEQVKDLSQNLQSKVKEQTQNISSLLAMKNEFLRVVNHQLRTPISIIKGMSSMLYEDNMPEKEEQDFKQKLYFSAERLSIILDDILTAQTLIGEKQEPDLSPCDAVEIVDEIVQKFSPQAKAKGIRLLFKKPDLGGEKLLLDETMFEKIVAHLIDNAILYTQEGGVVVELGLSRNSGAGQGRKTLEFSVEDTGLGIDETTKQNLFGLFHRGDQAKSAHPNGSGLGLFIVHEYVKAMGGTIVAESQGIDKGTTFSVRLPLLDAVG</sequence>
<dbReference type="InterPro" id="IPR036097">
    <property type="entry name" value="HisK_dim/P_sf"/>
</dbReference>
<dbReference type="InterPro" id="IPR003018">
    <property type="entry name" value="GAF"/>
</dbReference>
<dbReference type="EMBL" id="PEYE01000015">
    <property type="protein sequence ID" value="PIS38973.1"/>
    <property type="molecule type" value="Genomic_DNA"/>
</dbReference>
<dbReference type="Gene3D" id="1.10.287.130">
    <property type="match status" value="1"/>
</dbReference>
<feature type="non-terminal residue" evidence="6">
    <location>
        <position position="1"/>
    </location>
</feature>
<dbReference type="GO" id="GO:0000155">
    <property type="term" value="F:phosphorelay sensor kinase activity"/>
    <property type="evidence" value="ECO:0007669"/>
    <property type="project" value="InterPro"/>
</dbReference>
<evidence type="ECO:0000259" key="5">
    <source>
        <dbReference type="PROSITE" id="PS50109"/>
    </source>
</evidence>
<dbReference type="InterPro" id="IPR036890">
    <property type="entry name" value="HATPase_C_sf"/>
</dbReference>
<reference evidence="7" key="1">
    <citation type="submission" date="2017-09" db="EMBL/GenBank/DDBJ databases">
        <title>Depth-based differentiation of microbial function through sediment-hosted aquifers and enrichment of novel symbionts in the deep terrestrial subsurface.</title>
        <authorList>
            <person name="Probst A.J."/>
            <person name="Ladd B."/>
            <person name="Jarett J.K."/>
            <person name="Geller-Mcgrath D.E."/>
            <person name="Sieber C.M.K."/>
            <person name="Emerson J.B."/>
            <person name="Anantharaman K."/>
            <person name="Thomas B.C."/>
            <person name="Malmstrom R."/>
            <person name="Stieglmeier M."/>
            <person name="Klingl A."/>
            <person name="Woyke T."/>
            <person name="Ryan C.M."/>
            <person name="Banfield J.F."/>
        </authorList>
    </citation>
    <scope>NUCLEOTIDE SEQUENCE [LARGE SCALE GENOMIC DNA]</scope>
</reference>
<dbReference type="InterPro" id="IPR005467">
    <property type="entry name" value="His_kinase_dom"/>
</dbReference>
<dbReference type="InterPro" id="IPR029016">
    <property type="entry name" value="GAF-like_dom_sf"/>
</dbReference>
<dbReference type="PANTHER" id="PTHR43547">
    <property type="entry name" value="TWO-COMPONENT HISTIDINE KINASE"/>
    <property type="match status" value="1"/>
</dbReference>
<evidence type="ECO:0000256" key="2">
    <source>
        <dbReference type="ARBA" id="ARBA00012438"/>
    </source>
</evidence>
<organism evidence="6 7">
    <name type="scientific">Candidatus Nealsonbacteria bacterium CG08_land_8_20_14_0_20_43_11</name>
    <dbReference type="NCBI Taxonomy" id="1974706"/>
    <lineage>
        <taxon>Bacteria</taxon>
        <taxon>Candidatus Nealsoniibacteriota</taxon>
    </lineage>
</organism>
<dbReference type="SMART" id="SM00065">
    <property type="entry name" value="GAF"/>
    <property type="match status" value="1"/>
</dbReference>
<keyword evidence="4" id="KW-0472">Membrane</keyword>
<accession>A0A2M6T195</accession>
<dbReference type="SMART" id="SM00388">
    <property type="entry name" value="HisKA"/>
    <property type="match status" value="1"/>
</dbReference>
<proteinExistence type="predicted"/>
<dbReference type="Proteomes" id="UP000229390">
    <property type="component" value="Unassembled WGS sequence"/>
</dbReference>
<keyword evidence="4" id="KW-1133">Transmembrane helix</keyword>